<sequence length="297" mass="33207">MKMYNKFLFYMFSMILIVNILQFSQVNSVALGHTVEIGKLGANKLTLKNNTGSNLKVEISYNSENGANTTKKDFQVVKNDSLVIEPAINLNDKVLLLKKIIIGTQTPSIDITSQLENLIKEKNLGTEDLTVFLGYKYSLGSPLGGFVIEKVKRTSKQDSDISNIRKFNKLTLTNEAIQPILIKETILYKYSNNSTKVDDSVLGLRENQTVDIDVIRGSGLQQTGILIDMSLALLPEGTKNFTPYLINKGANLSWNKVDLESIDKYMPSGSKKVKAAIIRKSTLLKYYPELADIHYID</sequence>
<evidence type="ECO:0000313" key="3">
    <source>
        <dbReference type="Proteomes" id="UP000018769"/>
    </source>
</evidence>
<keyword evidence="1" id="KW-0812">Transmembrane</keyword>
<dbReference type="KEGG" id="dpb:BABL1_gene_843"/>
<dbReference type="EMBL" id="HG793133">
    <property type="protein sequence ID" value="CDK30149.1"/>
    <property type="molecule type" value="Genomic_DNA"/>
</dbReference>
<organism evidence="2 3">
    <name type="scientific">Candidatus Babela massiliensis</name>
    <dbReference type="NCBI Taxonomy" id="673862"/>
    <lineage>
        <taxon>Bacteria</taxon>
        <taxon>Candidatus Babelota</taxon>
        <taxon>Candidatus Babeliae</taxon>
        <taxon>Candidatus Babeliales</taxon>
        <taxon>Candidatus Babeliaceae</taxon>
        <taxon>Candidatus Babela</taxon>
    </lineage>
</organism>
<dbReference type="Proteomes" id="UP000018769">
    <property type="component" value="Chromosome I"/>
</dbReference>
<dbReference type="RefSeq" id="WP_023790941.1">
    <property type="nucleotide sequence ID" value="NC_023003.1"/>
</dbReference>
<accession>V6DF19</accession>
<keyword evidence="3" id="KW-1185">Reference proteome</keyword>
<dbReference type="AlphaFoldDB" id="V6DF19"/>
<evidence type="ECO:0000313" key="2">
    <source>
        <dbReference type="EMBL" id="CDK30149.1"/>
    </source>
</evidence>
<protein>
    <submittedName>
        <fullName evidence="2">Uncharacterized protein</fullName>
    </submittedName>
</protein>
<proteinExistence type="predicted"/>
<name>V6DF19_9BACT</name>
<dbReference type="STRING" id="673862.BABL1_gene_843"/>
<dbReference type="HOGENOM" id="CLU_935908_0_0_7"/>
<feature type="transmembrane region" description="Helical" evidence="1">
    <location>
        <begin position="7"/>
        <end position="24"/>
    </location>
</feature>
<reference evidence="2 3" key="1">
    <citation type="journal article" date="2015" name="Biol. Direct">
        <title>Babela massiliensis, a representative of a widespread bacterial phylum with unusual adaptations to parasitism in amoebae.</title>
        <authorList>
            <person name="Pagnier I."/>
            <person name="Yutin N."/>
            <person name="Croce O."/>
            <person name="Makarova K.S."/>
            <person name="Wolf Y.I."/>
            <person name="Benamar S."/>
            <person name="Raoult D."/>
            <person name="Koonin E.V."/>
            <person name="La Scola B."/>
        </authorList>
    </citation>
    <scope>NUCLEOTIDE SEQUENCE [LARGE SCALE GENOMIC DNA]</scope>
    <source>
        <strain evidence="3">BABL1</strain>
    </source>
</reference>
<gene>
    <name evidence="2" type="ORF">BABL1_gene_843</name>
</gene>
<keyword evidence="1" id="KW-0472">Membrane</keyword>
<keyword evidence="1" id="KW-1133">Transmembrane helix</keyword>
<evidence type="ECO:0000256" key="1">
    <source>
        <dbReference type="SAM" id="Phobius"/>
    </source>
</evidence>